<dbReference type="AlphaFoldDB" id="D8TS67"/>
<dbReference type="InParanoid" id="D8TS67"/>
<dbReference type="STRING" id="3068.D8TS67"/>
<dbReference type="CDD" id="cd03406">
    <property type="entry name" value="SPFH_like_u3"/>
    <property type="match status" value="1"/>
</dbReference>
<organism evidence="14">
    <name type="scientific">Volvox carteri f. nagariensis</name>
    <dbReference type="NCBI Taxonomy" id="3068"/>
    <lineage>
        <taxon>Eukaryota</taxon>
        <taxon>Viridiplantae</taxon>
        <taxon>Chlorophyta</taxon>
        <taxon>core chlorophytes</taxon>
        <taxon>Chlorophyceae</taxon>
        <taxon>CS clade</taxon>
        <taxon>Chlamydomonadales</taxon>
        <taxon>Volvocaceae</taxon>
        <taxon>Volvox</taxon>
    </lineage>
</organism>
<accession>D8TS67</accession>
<keyword evidence="14" id="KW-1185">Reference proteome</keyword>
<evidence type="ECO:0000259" key="12">
    <source>
        <dbReference type="SMART" id="SM00244"/>
    </source>
</evidence>
<evidence type="ECO:0000256" key="2">
    <source>
        <dbReference type="ARBA" id="ARBA00008164"/>
    </source>
</evidence>
<evidence type="ECO:0000256" key="8">
    <source>
        <dbReference type="ARBA" id="ARBA00023180"/>
    </source>
</evidence>
<evidence type="ECO:0000256" key="3">
    <source>
        <dbReference type="ARBA" id="ARBA00022692"/>
    </source>
</evidence>
<dbReference type="FunCoup" id="D8TS67">
    <property type="interactions" value="1185"/>
</dbReference>
<dbReference type="PANTHER" id="PTHR15351:SF3">
    <property type="entry name" value="ERLIN"/>
    <property type="match status" value="1"/>
</dbReference>
<keyword evidence="9" id="KW-0175">Coiled coil</keyword>
<comment type="similarity">
    <text evidence="2">Belongs to the band 7/mec-2 family.</text>
</comment>
<evidence type="ECO:0000313" key="13">
    <source>
        <dbReference type="EMBL" id="EFJ49641.1"/>
    </source>
</evidence>
<proteinExistence type="inferred from homology"/>
<evidence type="ECO:0000256" key="7">
    <source>
        <dbReference type="ARBA" id="ARBA00023136"/>
    </source>
</evidence>
<dbReference type="SUPFAM" id="SSF117892">
    <property type="entry name" value="Band 7/SPFH domain"/>
    <property type="match status" value="1"/>
</dbReference>
<dbReference type="GO" id="GO:0031625">
    <property type="term" value="F:ubiquitin protein ligase binding"/>
    <property type="evidence" value="ECO:0007669"/>
    <property type="project" value="InterPro"/>
</dbReference>
<dbReference type="InterPro" id="IPR001107">
    <property type="entry name" value="Band_7"/>
</dbReference>
<gene>
    <name evidence="13" type="ORF">VOLCADRAFT_59054</name>
</gene>
<comment type="subcellular location">
    <subcellularLocation>
        <location evidence="1">Endoplasmic reticulum membrane</location>
        <topology evidence="1">Single-pass type II membrane protein</topology>
    </subcellularLocation>
</comment>
<reference evidence="13 14" key="1">
    <citation type="journal article" date="2010" name="Science">
        <title>Genomic analysis of organismal complexity in the multicellular green alga Volvox carteri.</title>
        <authorList>
            <person name="Prochnik S.E."/>
            <person name="Umen J."/>
            <person name="Nedelcu A.M."/>
            <person name="Hallmann A."/>
            <person name="Miller S.M."/>
            <person name="Nishii I."/>
            <person name="Ferris P."/>
            <person name="Kuo A."/>
            <person name="Mitros T."/>
            <person name="Fritz-Laylin L.K."/>
            <person name="Hellsten U."/>
            <person name="Chapman J."/>
            <person name="Simakov O."/>
            <person name="Rensing S.A."/>
            <person name="Terry A."/>
            <person name="Pangilinan J."/>
            <person name="Kapitonov V."/>
            <person name="Jurka J."/>
            <person name="Salamov A."/>
            <person name="Shapiro H."/>
            <person name="Schmutz J."/>
            <person name="Grimwood J."/>
            <person name="Lindquist E."/>
            <person name="Lucas S."/>
            <person name="Grigoriev I.V."/>
            <person name="Schmitt R."/>
            <person name="Kirk D."/>
            <person name="Rokhsar D.S."/>
        </authorList>
    </citation>
    <scope>NUCLEOTIDE SEQUENCE [LARGE SCALE GENOMIC DNA]</scope>
    <source>
        <strain evidence="14">f. Nagariensis / Eve</strain>
    </source>
</reference>
<keyword evidence="5" id="KW-0735">Signal-anchor</keyword>
<feature type="domain" description="Band 7" evidence="12">
    <location>
        <begin position="52"/>
        <end position="218"/>
    </location>
</feature>
<dbReference type="PANTHER" id="PTHR15351">
    <property type="entry name" value="ERLIN (ER LIPID RAFT ASSOCIATED PROTEIN) HOMOLOG"/>
    <property type="match status" value="1"/>
</dbReference>
<dbReference type="KEGG" id="vcn:VOLCADRAFT_59054"/>
<dbReference type="EMBL" id="GL378334">
    <property type="protein sequence ID" value="EFJ49641.1"/>
    <property type="molecule type" value="Genomic_DNA"/>
</dbReference>
<evidence type="ECO:0000256" key="6">
    <source>
        <dbReference type="ARBA" id="ARBA00022989"/>
    </source>
</evidence>
<evidence type="ECO:0000256" key="9">
    <source>
        <dbReference type="SAM" id="Coils"/>
    </source>
</evidence>
<keyword evidence="8" id="KW-0325">Glycoprotein</keyword>
<dbReference type="GeneID" id="9623853"/>
<dbReference type="GO" id="GO:0005789">
    <property type="term" value="C:endoplasmic reticulum membrane"/>
    <property type="evidence" value="ECO:0007669"/>
    <property type="project" value="UniProtKB-SubCell"/>
</dbReference>
<evidence type="ECO:0000256" key="4">
    <source>
        <dbReference type="ARBA" id="ARBA00022824"/>
    </source>
</evidence>
<protein>
    <recommendedName>
        <fullName evidence="12">Band 7 domain-containing protein</fullName>
    </recommendedName>
</protein>
<evidence type="ECO:0000256" key="5">
    <source>
        <dbReference type="ARBA" id="ARBA00022968"/>
    </source>
</evidence>
<feature type="transmembrane region" description="Helical" evidence="11">
    <location>
        <begin position="31"/>
        <end position="50"/>
    </location>
</feature>
<evidence type="ECO:0000256" key="1">
    <source>
        <dbReference type="ARBA" id="ARBA00004648"/>
    </source>
</evidence>
<name>D8TS67_VOLCA</name>
<dbReference type="Proteomes" id="UP000001058">
    <property type="component" value="Unassembled WGS sequence"/>
</dbReference>
<keyword evidence="7 11" id="KW-0472">Membrane</keyword>
<dbReference type="GO" id="GO:0032933">
    <property type="term" value="P:SREBP signaling pathway"/>
    <property type="evidence" value="ECO:0007669"/>
    <property type="project" value="TreeGrafter"/>
</dbReference>
<dbReference type="GO" id="GO:0015485">
    <property type="term" value="F:cholesterol binding"/>
    <property type="evidence" value="ECO:0007669"/>
    <property type="project" value="TreeGrafter"/>
</dbReference>
<sequence>MNSQSGPSNRVPLTGDGLGPADRRVTAPSPLYLNLPIYISIIAIAVALFIKTAVHQIPEGHVGVYWRGGVLLHRTTSPGIRVRLPLLDTFEAIQTTMQTDRLTDILCGTKGGVTITFDNVEVVNRLRRDLVYETIRDYGVQYDRIWIYDKARHEISQLCSSRTLEEVYITQFDQIEGQLKDALQADCNRYAPGIEIIAVRVSKPTIPQSVLDNYVAMEVERTRAMVALERQRVMEREAEAERIKEVSQARRVAETSAIQMQQLLAEKEAQRARAEIDNDIFLAQQKARADAEKYRLEREAEGLRSKLTPQYLEYELIQALTNNTKIFVGDRLPSRLLLDARTALRGVFAALETTEIEATAAEAESEQQEQQEQEELGY</sequence>
<dbReference type="InterPro" id="IPR036013">
    <property type="entry name" value="Band_7/SPFH_dom_sf"/>
</dbReference>
<feature type="region of interest" description="Disordered" evidence="10">
    <location>
        <begin position="359"/>
        <end position="378"/>
    </location>
</feature>
<dbReference type="RefSeq" id="XP_002949148.1">
    <property type="nucleotide sequence ID" value="XM_002949102.1"/>
</dbReference>
<dbReference type="SMART" id="SM00244">
    <property type="entry name" value="PHB"/>
    <property type="match status" value="1"/>
</dbReference>
<keyword evidence="6 11" id="KW-1133">Transmembrane helix</keyword>
<dbReference type="Pfam" id="PF01145">
    <property type="entry name" value="Band_7"/>
    <property type="match status" value="1"/>
</dbReference>
<evidence type="ECO:0000256" key="11">
    <source>
        <dbReference type="SAM" id="Phobius"/>
    </source>
</evidence>
<feature type="coiled-coil region" evidence="9">
    <location>
        <begin position="257"/>
        <end position="306"/>
    </location>
</feature>
<feature type="compositionally biased region" description="Acidic residues" evidence="10">
    <location>
        <begin position="363"/>
        <end position="378"/>
    </location>
</feature>
<dbReference type="OrthoDB" id="77368at2759"/>
<feature type="region of interest" description="Disordered" evidence="10">
    <location>
        <begin position="1"/>
        <end position="21"/>
    </location>
</feature>
<evidence type="ECO:0000256" key="10">
    <source>
        <dbReference type="SAM" id="MobiDB-lite"/>
    </source>
</evidence>
<keyword evidence="4" id="KW-0256">Endoplasmic reticulum</keyword>
<dbReference type="eggNOG" id="KOG2962">
    <property type="taxonomic scope" value="Eukaryota"/>
</dbReference>
<keyword evidence="3 11" id="KW-0812">Transmembrane</keyword>
<evidence type="ECO:0000313" key="14">
    <source>
        <dbReference type="Proteomes" id="UP000001058"/>
    </source>
</evidence>
<dbReference type="InterPro" id="IPR033294">
    <property type="entry name" value="Erlin1/2"/>
</dbReference>